<feature type="region of interest" description="Disordered" evidence="1">
    <location>
        <begin position="14"/>
        <end position="50"/>
    </location>
</feature>
<dbReference type="InterPro" id="IPR036366">
    <property type="entry name" value="PGBDSf"/>
</dbReference>
<dbReference type="InterPro" id="IPR039561">
    <property type="entry name" value="Peptidase_M15C"/>
</dbReference>
<dbReference type="AlphaFoldDB" id="A0A8X8KN36"/>
<dbReference type="GO" id="GO:0008233">
    <property type="term" value="F:peptidase activity"/>
    <property type="evidence" value="ECO:0007669"/>
    <property type="project" value="InterPro"/>
</dbReference>
<dbReference type="Gene3D" id="1.10.101.10">
    <property type="entry name" value="PGBD-like superfamily/PGBD"/>
    <property type="match status" value="1"/>
</dbReference>
<dbReference type="InterPro" id="IPR036365">
    <property type="entry name" value="PGBD-like_sf"/>
</dbReference>
<proteinExistence type="predicted"/>
<evidence type="ECO:0000313" key="5">
    <source>
        <dbReference type="Proteomes" id="UP000484076"/>
    </source>
</evidence>
<comment type="caution">
    <text evidence="4">The sequence shown here is derived from an EMBL/GenBank/DDBJ whole genome shotgun (WGS) entry which is preliminary data.</text>
</comment>
<evidence type="ECO:0000259" key="2">
    <source>
        <dbReference type="Pfam" id="PF01471"/>
    </source>
</evidence>
<dbReference type="Gene3D" id="3.30.1380.10">
    <property type="match status" value="1"/>
</dbReference>
<feature type="domain" description="Peptidase M15C" evidence="3">
    <location>
        <begin position="178"/>
        <end position="239"/>
    </location>
</feature>
<keyword evidence="5" id="KW-1185">Reference proteome</keyword>
<dbReference type="EMBL" id="WHUT02000001">
    <property type="protein sequence ID" value="NUB43356.1"/>
    <property type="molecule type" value="Genomic_DNA"/>
</dbReference>
<sequence>MITLRLPLLGAILPQPQGQKSRPARNSRIFHDPARGPQLRLTSNSRPSGIAEPAAPLCRAIARGLPAMPSFSEEITFSATPIASRLTVNGALRPARNSVNTALIGMPRGTYTQDCQNPTNPAFIAMVETADMGPFRVTGLRPAVRALRRIMDDIQAEQPAIHRVLGSAGMLCCRLVRGSSTSISNHAWGIAVDLTIEGRLDGYNDGLVQRGLVEIYPIFNRHGFYWGAAFPREDSMHFEASDQLVQKWARDGEFGTPASVPPRALTIGDRGPAVLALQMALNRALAPVEIDEDGIFGKDTRAAVLAFQAQRGLTPDGQGSGVVLEALGLK</sequence>
<accession>A0A8X8KN36</accession>
<dbReference type="InterPro" id="IPR009045">
    <property type="entry name" value="Zn_M74/Hedgehog-like"/>
</dbReference>
<evidence type="ECO:0000256" key="1">
    <source>
        <dbReference type="SAM" id="MobiDB-lite"/>
    </source>
</evidence>
<dbReference type="Proteomes" id="UP000484076">
    <property type="component" value="Unassembled WGS sequence"/>
</dbReference>
<dbReference type="SUPFAM" id="SSF47090">
    <property type="entry name" value="PGBD-like"/>
    <property type="match status" value="1"/>
</dbReference>
<dbReference type="SUPFAM" id="SSF55166">
    <property type="entry name" value="Hedgehog/DD-peptidase"/>
    <property type="match status" value="1"/>
</dbReference>
<organism evidence="4 5">
    <name type="scientific">Fertoeibacter niger</name>
    <dbReference type="NCBI Taxonomy" id="2656921"/>
    <lineage>
        <taxon>Bacteria</taxon>
        <taxon>Pseudomonadati</taxon>
        <taxon>Pseudomonadota</taxon>
        <taxon>Alphaproteobacteria</taxon>
        <taxon>Rhodobacterales</taxon>
        <taxon>Paracoccaceae</taxon>
        <taxon>Fertoeibacter</taxon>
    </lineage>
</organism>
<protein>
    <submittedName>
        <fullName evidence="4">M15 family metallopeptidase</fullName>
    </submittedName>
</protein>
<dbReference type="InterPro" id="IPR002477">
    <property type="entry name" value="Peptidoglycan-bd-like"/>
</dbReference>
<dbReference type="Pfam" id="PF01471">
    <property type="entry name" value="PG_binding_1"/>
    <property type="match status" value="1"/>
</dbReference>
<evidence type="ECO:0000313" key="4">
    <source>
        <dbReference type="EMBL" id="NUB43356.1"/>
    </source>
</evidence>
<reference evidence="4" key="1">
    <citation type="submission" date="2020-05" db="EMBL/GenBank/DDBJ databases">
        <title>Fertoebacter nigrum gen. nov., sp. nov., a new member of the family Rhodobacteraceae.</title>
        <authorList>
            <person name="Szuroczki S."/>
            <person name="Abbaszade G."/>
            <person name="Buni D."/>
            <person name="Schumann P."/>
            <person name="Toth E."/>
        </authorList>
    </citation>
    <scope>NUCLEOTIDE SEQUENCE</scope>
    <source>
        <strain evidence="4">RG-N-1a</strain>
    </source>
</reference>
<evidence type="ECO:0000259" key="3">
    <source>
        <dbReference type="Pfam" id="PF13539"/>
    </source>
</evidence>
<feature type="domain" description="Peptidoglycan binding-like" evidence="2">
    <location>
        <begin position="270"/>
        <end position="326"/>
    </location>
</feature>
<dbReference type="Pfam" id="PF13539">
    <property type="entry name" value="Peptidase_M15_4"/>
    <property type="match status" value="1"/>
</dbReference>
<gene>
    <name evidence="4" type="ORF">GEU84_003080</name>
</gene>
<name>A0A8X8KN36_9RHOB</name>